<dbReference type="PANTHER" id="PTHR12992">
    <property type="entry name" value="NUDIX HYDROLASE"/>
    <property type="match status" value="1"/>
</dbReference>
<evidence type="ECO:0000259" key="7">
    <source>
        <dbReference type="PROSITE" id="PS51462"/>
    </source>
</evidence>
<dbReference type="Proteomes" id="UP000587760">
    <property type="component" value="Unassembled WGS sequence"/>
</dbReference>
<evidence type="ECO:0000256" key="4">
    <source>
        <dbReference type="ARBA" id="ARBA00022801"/>
    </source>
</evidence>
<keyword evidence="5" id="KW-0460">Magnesium</keyword>
<dbReference type="CDD" id="cd03426">
    <property type="entry name" value="NUDIX_CoAse_Nudt7"/>
    <property type="match status" value="1"/>
</dbReference>
<sequence>MNEKLIKKILNALPGEPGIMDSSGYPRSAVLAALYEKKGEPHLIFQKRNTNIRQGGEICFPGGRYEVDRDRSMLETAVRETMEEMGVGRDKIEVLGHIDTLVASMGAVVHCFLGEMKIEDLSELNINSDEVERVFSVPLKWFMENPPEEYTVQIEIKPRYRDASGKEVILLPVEELGLPDRYREPWGHSNRKIYVWRVEGETIWGMTAQMTRHITGLLRGII</sequence>
<proteinExistence type="predicted"/>
<evidence type="ECO:0000256" key="6">
    <source>
        <dbReference type="ARBA" id="ARBA00023211"/>
    </source>
</evidence>
<keyword evidence="9" id="KW-1185">Reference proteome</keyword>
<dbReference type="InterPro" id="IPR000086">
    <property type="entry name" value="NUDIX_hydrolase_dom"/>
</dbReference>
<gene>
    <name evidence="8" type="ORF">HNR50_004364</name>
</gene>
<dbReference type="InterPro" id="IPR015797">
    <property type="entry name" value="NUDIX_hydrolase-like_dom_sf"/>
</dbReference>
<evidence type="ECO:0000256" key="2">
    <source>
        <dbReference type="ARBA" id="ARBA00001946"/>
    </source>
</evidence>
<evidence type="ECO:0000313" key="8">
    <source>
        <dbReference type="EMBL" id="MBB6482659.1"/>
    </source>
</evidence>
<dbReference type="RefSeq" id="WP_184748895.1">
    <property type="nucleotide sequence ID" value="NZ_JACHGJ010000015.1"/>
</dbReference>
<dbReference type="GO" id="GO:0046872">
    <property type="term" value="F:metal ion binding"/>
    <property type="evidence" value="ECO:0007669"/>
    <property type="project" value="UniProtKB-KW"/>
</dbReference>
<comment type="cofactor">
    <cofactor evidence="1">
        <name>Mn(2+)</name>
        <dbReference type="ChEBI" id="CHEBI:29035"/>
    </cofactor>
</comment>
<evidence type="ECO:0000256" key="3">
    <source>
        <dbReference type="ARBA" id="ARBA00022723"/>
    </source>
</evidence>
<reference evidence="8 9" key="1">
    <citation type="submission" date="2020-08" db="EMBL/GenBank/DDBJ databases">
        <title>Genomic Encyclopedia of Type Strains, Phase IV (KMG-IV): sequencing the most valuable type-strain genomes for metagenomic binning, comparative biology and taxonomic classification.</title>
        <authorList>
            <person name="Goeker M."/>
        </authorList>
    </citation>
    <scope>NUCLEOTIDE SEQUENCE [LARGE SCALE GENOMIC DNA]</scope>
    <source>
        <strain evidence="8 9">DSM 2461</strain>
    </source>
</reference>
<comment type="caution">
    <text evidence="8">The sequence shown here is derived from an EMBL/GenBank/DDBJ whole genome shotgun (WGS) entry which is preliminary data.</text>
</comment>
<organism evidence="8 9">
    <name type="scientific">Spirochaeta isovalerica</name>
    <dbReference type="NCBI Taxonomy" id="150"/>
    <lineage>
        <taxon>Bacteria</taxon>
        <taxon>Pseudomonadati</taxon>
        <taxon>Spirochaetota</taxon>
        <taxon>Spirochaetia</taxon>
        <taxon>Spirochaetales</taxon>
        <taxon>Spirochaetaceae</taxon>
        <taxon>Spirochaeta</taxon>
    </lineage>
</organism>
<dbReference type="GO" id="GO:0010945">
    <property type="term" value="F:coenzyme A diphosphatase activity"/>
    <property type="evidence" value="ECO:0007669"/>
    <property type="project" value="InterPro"/>
</dbReference>
<dbReference type="EMBL" id="JACHGJ010000015">
    <property type="protein sequence ID" value="MBB6482659.1"/>
    <property type="molecule type" value="Genomic_DNA"/>
</dbReference>
<name>A0A841RIV7_9SPIO</name>
<comment type="cofactor">
    <cofactor evidence="2">
        <name>Mg(2+)</name>
        <dbReference type="ChEBI" id="CHEBI:18420"/>
    </cofactor>
</comment>
<feature type="domain" description="Nudix hydrolase" evidence="7">
    <location>
        <begin position="25"/>
        <end position="160"/>
    </location>
</feature>
<dbReference type="AlphaFoldDB" id="A0A841RIV7"/>
<dbReference type="Pfam" id="PF00293">
    <property type="entry name" value="NUDIX"/>
    <property type="match status" value="1"/>
</dbReference>
<dbReference type="InterPro" id="IPR045121">
    <property type="entry name" value="CoAse"/>
</dbReference>
<dbReference type="PANTHER" id="PTHR12992:SF11">
    <property type="entry name" value="MITOCHONDRIAL COENZYME A DIPHOSPHATASE NUDT8"/>
    <property type="match status" value="1"/>
</dbReference>
<evidence type="ECO:0000256" key="1">
    <source>
        <dbReference type="ARBA" id="ARBA00001936"/>
    </source>
</evidence>
<evidence type="ECO:0000313" key="9">
    <source>
        <dbReference type="Proteomes" id="UP000587760"/>
    </source>
</evidence>
<keyword evidence="4" id="KW-0378">Hydrolase</keyword>
<evidence type="ECO:0000256" key="5">
    <source>
        <dbReference type="ARBA" id="ARBA00022842"/>
    </source>
</evidence>
<keyword evidence="6" id="KW-0464">Manganese</keyword>
<dbReference type="SUPFAM" id="SSF55811">
    <property type="entry name" value="Nudix"/>
    <property type="match status" value="1"/>
</dbReference>
<keyword evidence="3" id="KW-0479">Metal-binding</keyword>
<accession>A0A841RIV7</accession>
<dbReference type="Gene3D" id="3.90.79.10">
    <property type="entry name" value="Nucleoside Triphosphate Pyrophosphohydrolase"/>
    <property type="match status" value="1"/>
</dbReference>
<protein>
    <submittedName>
        <fullName evidence="8">8-oxo-dGTP pyrophosphatase MutT (NUDIX family)</fullName>
    </submittedName>
</protein>
<dbReference type="PROSITE" id="PS51462">
    <property type="entry name" value="NUDIX"/>
    <property type="match status" value="1"/>
</dbReference>